<protein>
    <recommendedName>
        <fullName evidence="6">C2H2-type domain-containing protein</fullName>
    </recommendedName>
</protein>
<reference evidence="7" key="1">
    <citation type="submission" date="2022-03" db="EMBL/GenBank/DDBJ databases">
        <authorList>
            <person name="Sayadi A."/>
        </authorList>
    </citation>
    <scope>NUCLEOTIDE SEQUENCE</scope>
</reference>
<dbReference type="EMBL" id="CAKOFQ010006713">
    <property type="protein sequence ID" value="CAH1964160.1"/>
    <property type="molecule type" value="Genomic_DNA"/>
</dbReference>
<dbReference type="Gene3D" id="3.30.160.60">
    <property type="entry name" value="Classic Zinc Finger"/>
    <property type="match status" value="2"/>
</dbReference>
<dbReference type="OrthoDB" id="8922241at2759"/>
<dbReference type="Proteomes" id="UP001152888">
    <property type="component" value="Unassembled WGS sequence"/>
</dbReference>
<dbReference type="PROSITE" id="PS00028">
    <property type="entry name" value="ZINC_FINGER_C2H2_1"/>
    <property type="match status" value="1"/>
</dbReference>
<dbReference type="GO" id="GO:0008270">
    <property type="term" value="F:zinc ion binding"/>
    <property type="evidence" value="ECO:0007669"/>
    <property type="project" value="UniProtKB-KW"/>
</dbReference>
<gene>
    <name evidence="7" type="ORF">ACAOBT_LOCUS5627</name>
</gene>
<dbReference type="AlphaFoldDB" id="A0A9P0NYJ9"/>
<dbReference type="InterPro" id="IPR013087">
    <property type="entry name" value="Znf_C2H2_type"/>
</dbReference>
<dbReference type="PROSITE" id="PS50157">
    <property type="entry name" value="ZINC_FINGER_C2H2_2"/>
    <property type="match status" value="2"/>
</dbReference>
<keyword evidence="3 5" id="KW-0863">Zinc-finger</keyword>
<proteinExistence type="predicted"/>
<dbReference type="SUPFAM" id="SSF57667">
    <property type="entry name" value="beta-beta-alpha zinc fingers"/>
    <property type="match status" value="2"/>
</dbReference>
<dbReference type="SMART" id="SM00355">
    <property type="entry name" value="ZnF_C2H2"/>
    <property type="match status" value="4"/>
</dbReference>
<feature type="domain" description="C2H2-type" evidence="6">
    <location>
        <begin position="77"/>
        <end position="104"/>
    </location>
</feature>
<keyword evidence="4" id="KW-0862">Zinc</keyword>
<evidence type="ECO:0000256" key="4">
    <source>
        <dbReference type="ARBA" id="ARBA00022833"/>
    </source>
</evidence>
<sequence length="198" mass="23976">MLCVSDIKRLHNFTLRCTHIEEKGNEQKRISRSFLDTKSNDAHRMREYFYCPKCNKEYTKYSSYRYHVKYDCGNSQFMCTYCSRIMYRKSSMKRHILKHKVDNWESYFKVMSTVKSRKVTCGYCNQIIENPEGLPRHFRERHKVLPYRCGRCGIIFDQIQLLRKHADKCKGQSLLNNERVYIKPKTWAVWQPCDKDRK</sequence>
<name>A0A9P0NYJ9_ACAOB</name>
<evidence type="ECO:0000256" key="1">
    <source>
        <dbReference type="ARBA" id="ARBA00022723"/>
    </source>
</evidence>
<dbReference type="InterPro" id="IPR036236">
    <property type="entry name" value="Znf_C2H2_sf"/>
</dbReference>
<keyword evidence="2" id="KW-0677">Repeat</keyword>
<evidence type="ECO:0000313" key="7">
    <source>
        <dbReference type="EMBL" id="CAH1964160.1"/>
    </source>
</evidence>
<comment type="caution">
    <text evidence="7">The sequence shown here is derived from an EMBL/GenBank/DDBJ whole genome shotgun (WGS) entry which is preliminary data.</text>
</comment>
<dbReference type="PANTHER" id="PTHR24379:SF121">
    <property type="entry name" value="C2H2-TYPE DOMAIN-CONTAINING PROTEIN"/>
    <property type="match status" value="1"/>
</dbReference>
<keyword evidence="1" id="KW-0479">Metal-binding</keyword>
<dbReference type="PANTHER" id="PTHR24379">
    <property type="entry name" value="KRAB AND ZINC FINGER DOMAIN-CONTAINING"/>
    <property type="match status" value="1"/>
</dbReference>
<organism evidence="7 8">
    <name type="scientific">Acanthoscelides obtectus</name>
    <name type="common">Bean weevil</name>
    <name type="synonym">Bruchus obtectus</name>
    <dbReference type="NCBI Taxonomy" id="200917"/>
    <lineage>
        <taxon>Eukaryota</taxon>
        <taxon>Metazoa</taxon>
        <taxon>Ecdysozoa</taxon>
        <taxon>Arthropoda</taxon>
        <taxon>Hexapoda</taxon>
        <taxon>Insecta</taxon>
        <taxon>Pterygota</taxon>
        <taxon>Neoptera</taxon>
        <taxon>Endopterygota</taxon>
        <taxon>Coleoptera</taxon>
        <taxon>Polyphaga</taxon>
        <taxon>Cucujiformia</taxon>
        <taxon>Chrysomeloidea</taxon>
        <taxon>Chrysomelidae</taxon>
        <taxon>Bruchinae</taxon>
        <taxon>Bruchini</taxon>
        <taxon>Acanthoscelides</taxon>
    </lineage>
</organism>
<accession>A0A9P0NYJ9</accession>
<evidence type="ECO:0000313" key="8">
    <source>
        <dbReference type="Proteomes" id="UP001152888"/>
    </source>
</evidence>
<evidence type="ECO:0000256" key="5">
    <source>
        <dbReference type="PROSITE-ProRule" id="PRU00042"/>
    </source>
</evidence>
<evidence type="ECO:0000256" key="3">
    <source>
        <dbReference type="ARBA" id="ARBA00022771"/>
    </source>
</evidence>
<feature type="domain" description="C2H2-type" evidence="6">
    <location>
        <begin position="49"/>
        <end position="76"/>
    </location>
</feature>
<keyword evidence="8" id="KW-1185">Reference proteome</keyword>
<evidence type="ECO:0000259" key="6">
    <source>
        <dbReference type="PROSITE" id="PS50157"/>
    </source>
</evidence>
<evidence type="ECO:0000256" key="2">
    <source>
        <dbReference type="ARBA" id="ARBA00022737"/>
    </source>
</evidence>